<dbReference type="Proteomes" id="UP000658613">
    <property type="component" value="Unassembled WGS sequence"/>
</dbReference>
<proteinExistence type="predicted"/>
<dbReference type="EMBL" id="JADOUE010000001">
    <property type="protein sequence ID" value="MBG6121080.1"/>
    <property type="molecule type" value="Genomic_DNA"/>
</dbReference>
<dbReference type="SUPFAM" id="SSF47598">
    <property type="entry name" value="Ribbon-helix-helix"/>
    <property type="match status" value="1"/>
</dbReference>
<dbReference type="GO" id="GO:0006355">
    <property type="term" value="P:regulation of DNA-templated transcription"/>
    <property type="evidence" value="ECO:0007669"/>
    <property type="project" value="InterPro"/>
</dbReference>
<sequence length="76" mass="8428">MTAMTIRGLDATVKQRLAAHAKRIGRSMEAEARHIIYGGTMPRNLGLSLYEDFRDFSGADLNIPPREDPARVADLT</sequence>
<dbReference type="Gene3D" id="1.10.1220.10">
    <property type="entry name" value="Met repressor-like"/>
    <property type="match status" value="1"/>
</dbReference>
<dbReference type="Pfam" id="PF22513">
    <property type="entry name" value="FitA-like_RHH"/>
    <property type="match status" value="1"/>
</dbReference>
<dbReference type="InterPro" id="IPR010985">
    <property type="entry name" value="Ribbon_hlx_hlx"/>
</dbReference>
<gene>
    <name evidence="2" type="ORF">IW254_000049</name>
</gene>
<dbReference type="InterPro" id="IPR013321">
    <property type="entry name" value="Arc_rbn_hlx_hlx"/>
</dbReference>
<reference evidence="2" key="1">
    <citation type="submission" date="2020-11" db="EMBL/GenBank/DDBJ databases">
        <title>Sequencing the genomes of 1000 actinobacteria strains.</title>
        <authorList>
            <person name="Klenk H.-P."/>
        </authorList>
    </citation>
    <scope>NUCLEOTIDE SEQUENCE</scope>
    <source>
        <strain evidence="2">DSM 45632</strain>
    </source>
</reference>
<evidence type="ECO:0000259" key="1">
    <source>
        <dbReference type="Pfam" id="PF22513"/>
    </source>
</evidence>
<organism evidence="2 3">
    <name type="scientific">Corynebacterium aquatimens</name>
    <dbReference type="NCBI Taxonomy" id="1190508"/>
    <lineage>
        <taxon>Bacteria</taxon>
        <taxon>Bacillati</taxon>
        <taxon>Actinomycetota</taxon>
        <taxon>Actinomycetes</taxon>
        <taxon>Mycobacteriales</taxon>
        <taxon>Corynebacteriaceae</taxon>
        <taxon>Corynebacterium</taxon>
    </lineage>
</organism>
<protein>
    <submittedName>
        <fullName evidence="2">Plasmid stability protein</fullName>
    </submittedName>
</protein>
<feature type="domain" description="Antitoxin FitA-like ribbon-helix-helix" evidence="1">
    <location>
        <begin position="3"/>
        <end position="36"/>
    </location>
</feature>
<evidence type="ECO:0000313" key="2">
    <source>
        <dbReference type="EMBL" id="MBG6121080.1"/>
    </source>
</evidence>
<accession>A0A931GSP4</accession>
<name>A0A931GSP4_9CORY</name>
<evidence type="ECO:0000313" key="3">
    <source>
        <dbReference type="Proteomes" id="UP000658613"/>
    </source>
</evidence>
<comment type="caution">
    <text evidence="2">The sequence shown here is derived from an EMBL/GenBank/DDBJ whole genome shotgun (WGS) entry which is preliminary data.</text>
</comment>
<keyword evidence="3" id="KW-1185">Reference proteome</keyword>
<dbReference type="InterPro" id="IPR053853">
    <property type="entry name" value="FitA-like_RHH"/>
</dbReference>
<dbReference type="AlphaFoldDB" id="A0A931GSP4"/>